<feature type="binding site" evidence="4">
    <location>
        <position position="141"/>
    </location>
    <ligand>
        <name>substrate</name>
    </ligand>
</feature>
<dbReference type="PANTHER" id="PTHR38683:SF1">
    <property type="entry name" value="CHORISMATE PYRUVATE-LYASE"/>
    <property type="match status" value="1"/>
</dbReference>
<comment type="caution">
    <text evidence="4">Lacks conserved residue(s) required for the propagation of feature annotation.</text>
</comment>
<comment type="subcellular location">
    <subcellularLocation>
        <location evidence="4">Cytoplasm</location>
    </subcellularLocation>
</comment>
<dbReference type="EMBL" id="CP026604">
    <property type="protein sequence ID" value="AWB68659.1"/>
    <property type="molecule type" value="Genomic_DNA"/>
</dbReference>
<proteinExistence type="inferred from homology"/>
<dbReference type="InterPro" id="IPR028978">
    <property type="entry name" value="Chorismate_lyase_/UTRA_dom_sf"/>
</dbReference>
<dbReference type="GO" id="GO:0042866">
    <property type="term" value="P:pyruvate biosynthetic process"/>
    <property type="evidence" value="ECO:0007669"/>
    <property type="project" value="UniProtKB-UniRule"/>
</dbReference>
<name>A0A2S0VWR5_9ALTE</name>
<gene>
    <name evidence="4" type="primary">ubiC</name>
    <name evidence="5" type="ORF">C2869_20665</name>
</gene>
<dbReference type="InterPro" id="IPR007440">
    <property type="entry name" value="Chorismate--pyruvate_lyase"/>
</dbReference>
<dbReference type="Pfam" id="PF04345">
    <property type="entry name" value="Chor_lyase"/>
    <property type="match status" value="1"/>
</dbReference>
<dbReference type="GO" id="GO:0008813">
    <property type="term" value="F:chorismate lyase activity"/>
    <property type="evidence" value="ECO:0007669"/>
    <property type="project" value="UniProtKB-UniRule"/>
</dbReference>
<comment type="similarity">
    <text evidence="4">Belongs to the UbiC family.</text>
</comment>
<comment type="pathway">
    <text evidence="4">Cofactor biosynthesis; ubiquinone biosynthesis.</text>
</comment>
<evidence type="ECO:0000313" key="5">
    <source>
        <dbReference type="EMBL" id="AWB68659.1"/>
    </source>
</evidence>
<keyword evidence="2 4" id="KW-0831">Ubiquinone biosynthesis</keyword>
<keyword evidence="6" id="KW-1185">Reference proteome</keyword>
<evidence type="ECO:0000256" key="2">
    <source>
        <dbReference type="ARBA" id="ARBA00022688"/>
    </source>
</evidence>
<keyword evidence="3 4" id="KW-0456">Lyase</keyword>
<dbReference type="PANTHER" id="PTHR38683">
    <property type="entry name" value="CHORISMATE PYRUVATE-LYASE"/>
    <property type="match status" value="1"/>
</dbReference>
<reference evidence="5 6" key="1">
    <citation type="submission" date="2018-01" db="EMBL/GenBank/DDBJ databases">
        <title>Genome sequence of a Cantenovulum-like bacteria.</title>
        <authorList>
            <person name="Tan W.R."/>
            <person name="Lau N.-S."/>
            <person name="Go F."/>
            <person name="Amirul A.-A.A."/>
        </authorList>
    </citation>
    <scope>NUCLEOTIDE SEQUENCE [LARGE SCALE GENOMIC DNA]</scope>
    <source>
        <strain evidence="5 6">CCB-QB4</strain>
    </source>
</reference>
<dbReference type="KEGG" id="cate:C2869_20665"/>
<dbReference type="Gene3D" id="3.40.1410.10">
    <property type="entry name" value="Chorismate lyase-like"/>
    <property type="match status" value="1"/>
</dbReference>
<organism evidence="5 6">
    <name type="scientific">Saccharobesus litoralis</name>
    <dbReference type="NCBI Taxonomy" id="2172099"/>
    <lineage>
        <taxon>Bacteria</taxon>
        <taxon>Pseudomonadati</taxon>
        <taxon>Pseudomonadota</taxon>
        <taxon>Gammaproteobacteria</taxon>
        <taxon>Alteromonadales</taxon>
        <taxon>Alteromonadaceae</taxon>
        <taxon>Saccharobesus</taxon>
    </lineage>
</organism>
<sequence>MGRVKLLLCAKVQYTYLAILSNLLYPIPLKPHWLAKNSELLSQCDQVSDQLQDWLFDQSSLTARLKAHCQQFQVEVVFEQSISHAAINEIIPEQLIDQEYWQRQVLLYCDGKPWVFASTLIPQSTLHKGNGFLAALGDKPLGEALFNHRAVTRGEIEVAPFPEFEPSLSREQVIWGRRSIFEISAWPLMVSEIFLPDCVAYVEFE</sequence>
<dbReference type="Proteomes" id="UP000244441">
    <property type="component" value="Chromosome"/>
</dbReference>
<accession>A0A2S0VWR5</accession>
<keyword evidence="4 5" id="KW-0670">Pyruvate</keyword>
<dbReference type="EC" id="4.1.3.40" evidence="4"/>
<dbReference type="SUPFAM" id="SSF64288">
    <property type="entry name" value="Chorismate lyase-like"/>
    <property type="match status" value="1"/>
</dbReference>
<dbReference type="HAMAP" id="MF_01632">
    <property type="entry name" value="UbiC"/>
    <property type="match status" value="1"/>
</dbReference>
<comment type="catalytic activity">
    <reaction evidence="4">
        <text>chorismate = 4-hydroxybenzoate + pyruvate</text>
        <dbReference type="Rhea" id="RHEA:16505"/>
        <dbReference type="ChEBI" id="CHEBI:15361"/>
        <dbReference type="ChEBI" id="CHEBI:17879"/>
        <dbReference type="ChEBI" id="CHEBI:29748"/>
        <dbReference type="EC" id="4.1.3.40"/>
    </reaction>
</comment>
<dbReference type="GO" id="GO:0005829">
    <property type="term" value="C:cytosol"/>
    <property type="evidence" value="ECO:0007669"/>
    <property type="project" value="TreeGrafter"/>
</dbReference>
<dbReference type="UniPathway" id="UPA00232"/>
<keyword evidence="1 4" id="KW-0963">Cytoplasm</keyword>
<feature type="binding site" evidence="4">
    <location>
        <position position="103"/>
    </location>
    <ligand>
        <name>substrate</name>
    </ligand>
</feature>
<dbReference type="AlphaFoldDB" id="A0A2S0VWR5"/>
<evidence type="ECO:0000256" key="1">
    <source>
        <dbReference type="ARBA" id="ARBA00022490"/>
    </source>
</evidence>
<feature type="binding site" evidence="4">
    <location>
        <position position="192"/>
    </location>
    <ligand>
        <name>substrate</name>
    </ligand>
</feature>
<evidence type="ECO:0000313" key="6">
    <source>
        <dbReference type="Proteomes" id="UP000244441"/>
    </source>
</evidence>
<dbReference type="GO" id="GO:0006744">
    <property type="term" value="P:ubiquinone biosynthetic process"/>
    <property type="evidence" value="ECO:0007669"/>
    <property type="project" value="UniProtKB-UniRule"/>
</dbReference>
<protein>
    <recommendedName>
        <fullName evidence="4">Probable chorismate pyruvate-lyase</fullName>
        <shortName evidence="4">CL</shortName>
        <shortName evidence="4">CPL</shortName>
        <ecNumber evidence="4">4.1.3.40</ecNumber>
    </recommendedName>
</protein>
<evidence type="ECO:0000256" key="3">
    <source>
        <dbReference type="ARBA" id="ARBA00023239"/>
    </source>
</evidence>
<evidence type="ECO:0000256" key="4">
    <source>
        <dbReference type="HAMAP-Rule" id="MF_01632"/>
    </source>
</evidence>
<comment type="function">
    <text evidence="4">Removes the pyruvyl group from chorismate, with concomitant aromatization of the ring, to provide 4-hydroxybenzoate (4HB) for the ubiquinone pathway.</text>
</comment>